<dbReference type="SMART" id="SM00666">
    <property type="entry name" value="PB1"/>
    <property type="match status" value="1"/>
</dbReference>
<dbReference type="InterPro" id="IPR045012">
    <property type="entry name" value="NLP"/>
</dbReference>
<dbReference type="FunFam" id="3.10.20.90:FF:000186">
    <property type="entry name" value="RWP-RK domain-containing protein"/>
    <property type="match status" value="1"/>
</dbReference>
<keyword evidence="2" id="KW-0805">Transcription regulation</keyword>
<accession>A0A151U636</accession>
<name>A0A151U636_CAJCA</name>
<keyword evidence="5" id="KW-0539">Nucleus</keyword>
<feature type="domain" description="PB1" evidence="8">
    <location>
        <begin position="707"/>
        <end position="789"/>
    </location>
</feature>
<dbReference type="InterPro" id="IPR003035">
    <property type="entry name" value="RWP-RK_dom"/>
</dbReference>
<dbReference type="Pfam" id="PF02042">
    <property type="entry name" value="RWP-RK"/>
    <property type="match status" value="1"/>
</dbReference>
<dbReference type="Pfam" id="PF00564">
    <property type="entry name" value="PB1"/>
    <property type="match status" value="1"/>
</dbReference>
<evidence type="ECO:0000256" key="1">
    <source>
        <dbReference type="ARBA" id="ARBA00011726"/>
    </source>
</evidence>
<gene>
    <name evidence="9" type="ORF">KK1_007478</name>
</gene>
<evidence type="ECO:0000259" key="7">
    <source>
        <dbReference type="PROSITE" id="PS51519"/>
    </source>
</evidence>
<evidence type="ECO:0008006" key="11">
    <source>
        <dbReference type="Google" id="ProtNLM"/>
    </source>
</evidence>
<dbReference type="PROSITE" id="PS51745">
    <property type="entry name" value="PB1"/>
    <property type="match status" value="1"/>
</dbReference>
<dbReference type="PANTHER" id="PTHR32002:SF35">
    <property type="entry name" value="PROTEIN NLP6"/>
    <property type="match status" value="1"/>
</dbReference>
<reference evidence="9 10" key="1">
    <citation type="journal article" date="2012" name="Nat. Biotechnol.">
        <title>Draft genome sequence of pigeonpea (Cajanus cajan), an orphan legume crop of resource-poor farmers.</title>
        <authorList>
            <person name="Varshney R.K."/>
            <person name="Chen W."/>
            <person name="Li Y."/>
            <person name="Bharti A.K."/>
            <person name="Saxena R.K."/>
            <person name="Schlueter J.A."/>
            <person name="Donoghue M.T."/>
            <person name="Azam S."/>
            <person name="Fan G."/>
            <person name="Whaley A.M."/>
            <person name="Farmer A.D."/>
            <person name="Sheridan J."/>
            <person name="Iwata A."/>
            <person name="Tuteja R."/>
            <person name="Penmetsa R.V."/>
            <person name="Wu W."/>
            <person name="Upadhyaya H.D."/>
            <person name="Yang S.P."/>
            <person name="Shah T."/>
            <person name="Saxena K.B."/>
            <person name="Michael T."/>
            <person name="McCombie W.R."/>
            <person name="Yang B."/>
            <person name="Zhang G."/>
            <person name="Yang H."/>
            <person name="Wang J."/>
            <person name="Spillane C."/>
            <person name="Cook D.R."/>
            <person name="May G.D."/>
            <person name="Xu X."/>
            <person name="Jackson S.A."/>
        </authorList>
    </citation>
    <scope>NUCLEOTIDE SEQUENCE [LARGE SCALE GENOMIC DNA]</scope>
    <source>
        <strain evidence="10">cv. Asha</strain>
    </source>
</reference>
<dbReference type="GO" id="GO:0003677">
    <property type="term" value="F:DNA binding"/>
    <property type="evidence" value="ECO:0007669"/>
    <property type="project" value="UniProtKB-KW"/>
</dbReference>
<dbReference type="STRING" id="3821.A0A151U636"/>
<evidence type="ECO:0000256" key="2">
    <source>
        <dbReference type="ARBA" id="ARBA00023015"/>
    </source>
</evidence>
<dbReference type="InterPro" id="IPR053793">
    <property type="entry name" value="PB1-like"/>
</dbReference>
<keyword evidence="4" id="KW-0804">Transcription</keyword>
<evidence type="ECO:0000256" key="4">
    <source>
        <dbReference type="ARBA" id="ARBA00023163"/>
    </source>
</evidence>
<feature type="region of interest" description="Disordered" evidence="6">
    <location>
        <begin position="1"/>
        <end position="22"/>
    </location>
</feature>
<dbReference type="AlphaFoldDB" id="A0A151U636"/>
<dbReference type="CDD" id="cd06407">
    <property type="entry name" value="PB1_NLP"/>
    <property type="match status" value="1"/>
</dbReference>
<evidence type="ECO:0000256" key="6">
    <source>
        <dbReference type="SAM" id="MobiDB-lite"/>
    </source>
</evidence>
<dbReference type="Pfam" id="PF22922">
    <property type="entry name" value="GAF_NLP"/>
    <property type="match status" value="2"/>
</dbReference>
<dbReference type="GO" id="GO:0003700">
    <property type="term" value="F:DNA-binding transcription factor activity"/>
    <property type="evidence" value="ECO:0007669"/>
    <property type="project" value="InterPro"/>
</dbReference>
<dbReference type="InterPro" id="IPR055081">
    <property type="entry name" value="NLP1-9_GAF"/>
</dbReference>
<proteinExistence type="predicted"/>
<dbReference type="InterPro" id="IPR034891">
    <property type="entry name" value="PB1_NLP"/>
</dbReference>
<dbReference type="Proteomes" id="UP000075243">
    <property type="component" value="Chromosome 2"/>
</dbReference>
<keyword evidence="10" id="KW-1185">Reference proteome</keyword>
<dbReference type="Gramene" id="C.cajan_07275.t">
    <property type="protein sequence ID" value="C.cajan_07275.t"/>
    <property type="gene ID" value="C.cajan_07275"/>
</dbReference>
<evidence type="ECO:0000313" key="10">
    <source>
        <dbReference type="Proteomes" id="UP000075243"/>
    </source>
</evidence>
<evidence type="ECO:0000256" key="3">
    <source>
        <dbReference type="ARBA" id="ARBA00023125"/>
    </source>
</evidence>
<sequence length="802" mass="89732">MSESEEENPDCVPRSKAEEEGGCNMDFDLELESSWPLDHMSFVSNPMSPFLFSNTSDQPYSPLWAFSDGEDERHPRFPASAFSDCHKIFSCDSNSVAEKPVENDDHKKLLPPLVPMPPVDTLDGYCVIKERMTQALRYFKELTELNVLAQVWAPVRNGNRFVLTTSGQPFVLDPHSNGLNQYRTVSLMYMFSVDGENDGSLGLPGRVFQQKLPEWTPNVLYYSSKEYPRRDYAQHYNVRGTLALPVFEPSMQSCLGVLELIMTSPKINYAPEVDKICKALETVNLRSSEILDQPYNITLAMLLNQICNEGRQNALSEILEILTVVCETHNLPLAQTWIPCRHRSVLAQGGGLKKSCSSFDGSCMGKVCMSTTDIAFYIIDAHLWGFRDACVEHHLQQGQGVAGRAFLSHNMCFCSNITQFCKTDYPLVHYALMFGLTSCFAICLRSSHTGNDDYVLEFFLPPRVTDFHEQKTLLGSILASVKQHFQSLKIASGVELEDCSIEIVEATIERVHTRFESIPIAPSIKSPTRHDTSPNMGRNIEHIPSLEAKNIKKPSERKRGKTEKSISLEVLQRYFAGSLKDAAKSLGVCPTTMKRICRQHGISRWPSRKINKVNRSLSKLKRVIESVQGAEGAFGLNSLSPSPLPIAVGSFPEPFPYPMPDFASTELQEPFGGMLIEDAGLDLSPKQSMDTPNKAVTPFAARKEMKTVTIKATYREDIIRFRVPLTCGIVELKEEVAKRLKLEVGTFDIKYLDDDHEWVLIACDADLQECMDVSRSSGSNIIRVLVHDITSNLGSSCESSGE</sequence>
<dbReference type="Gene3D" id="3.10.20.90">
    <property type="entry name" value="Phosphatidylinositol 3-kinase Catalytic Subunit, Chain A, domain 1"/>
    <property type="match status" value="1"/>
</dbReference>
<feature type="domain" description="RWP-RK" evidence="7">
    <location>
        <begin position="552"/>
        <end position="633"/>
    </location>
</feature>
<dbReference type="SUPFAM" id="SSF54277">
    <property type="entry name" value="CAD &amp; PB1 domains"/>
    <property type="match status" value="1"/>
</dbReference>
<dbReference type="PROSITE" id="PS51519">
    <property type="entry name" value="RWP_RK"/>
    <property type="match status" value="1"/>
</dbReference>
<dbReference type="EMBL" id="CM003604">
    <property type="protein sequence ID" value="KYP74786.1"/>
    <property type="molecule type" value="Genomic_DNA"/>
</dbReference>
<comment type="subunit">
    <text evidence="1">Homodimers and heterodimers.</text>
</comment>
<dbReference type="OMA" id="VWAPVKE"/>
<protein>
    <recommendedName>
        <fullName evidence="11">Protein NLP7</fullName>
    </recommendedName>
</protein>
<dbReference type="InterPro" id="IPR000270">
    <property type="entry name" value="PB1_dom"/>
</dbReference>
<evidence type="ECO:0000256" key="5">
    <source>
        <dbReference type="ARBA" id="ARBA00023242"/>
    </source>
</evidence>
<dbReference type="PANTHER" id="PTHR32002">
    <property type="entry name" value="PROTEIN NLP8"/>
    <property type="match status" value="1"/>
</dbReference>
<evidence type="ECO:0000259" key="8">
    <source>
        <dbReference type="PROSITE" id="PS51745"/>
    </source>
</evidence>
<keyword evidence="3" id="KW-0238">DNA-binding</keyword>
<evidence type="ECO:0000313" key="9">
    <source>
        <dbReference type="EMBL" id="KYP74786.1"/>
    </source>
</evidence>
<organism evidence="9 10">
    <name type="scientific">Cajanus cajan</name>
    <name type="common">Pigeon pea</name>
    <name type="synonym">Cajanus indicus</name>
    <dbReference type="NCBI Taxonomy" id="3821"/>
    <lineage>
        <taxon>Eukaryota</taxon>
        <taxon>Viridiplantae</taxon>
        <taxon>Streptophyta</taxon>
        <taxon>Embryophyta</taxon>
        <taxon>Tracheophyta</taxon>
        <taxon>Spermatophyta</taxon>
        <taxon>Magnoliopsida</taxon>
        <taxon>eudicotyledons</taxon>
        <taxon>Gunneridae</taxon>
        <taxon>Pentapetalae</taxon>
        <taxon>rosids</taxon>
        <taxon>fabids</taxon>
        <taxon>Fabales</taxon>
        <taxon>Fabaceae</taxon>
        <taxon>Papilionoideae</taxon>
        <taxon>50 kb inversion clade</taxon>
        <taxon>NPAAA clade</taxon>
        <taxon>indigoferoid/millettioid clade</taxon>
        <taxon>Phaseoleae</taxon>
        <taxon>Cajanus</taxon>
    </lineage>
</organism>